<dbReference type="Proteomes" id="UP001597509">
    <property type="component" value="Unassembled WGS sequence"/>
</dbReference>
<comment type="caution">
    <text evidence="3">The sequence shown here is derived from an EMBL/GenBank/DDBJ whole genome shotgun (WGS) entry which is preliminary data.</text>
</comment>
<feature type="signal peptide" evidence="2">
    <location>
        <begin position="1"/>
        <end position="38"/>
    </location>
</feature>
<feature type="compositionally biased region" description="Polar residues" evidence="1">
    <location>
        <begin position="70"/>
        <end position="91"/>
    </location>
</feature>
<dbReference type="RefSeq" id="WP_380922709.1">
    <property type="nucleotide sequence ID" value="NZ_JBHUPE010000007.1"/>
</dbReference>
<reference evidence="4" key="1">
    <citation type="journal article" date="2019" name="Int. J. Syst. Evol. Microbiol.">
        <title>The Global Catalogue of Microorganisms (GCM) 10K type strain sequencing project: providing services to taxonomists for standard genome sequencing and annotation.</title>
        <authorList>
            <consortium name="The Broad Institute Genomics Platform"/>
            <consortium name="The Broad Institute Genome Sequencing Center for Infectious Disease"/>
            <person name="Wu L."/>
            <person name="Ma J."/>
        </authorList>
    </citation>
    <scope>NUCLEOTIDE SEQUENCE [LARGE SCALE GENOMIC DNA]</scope>
    <source>
        <strain evidence="4">KCTC 22209</strain>
    </source>
</reference>
<keyword evidence="4" id="KW-1185">Reference proteome</keyword>
<name>A0ABW5YZF1_9SPHI</name>
<keyword evidence="2" id="KW-0732">Signal</keyword>
<accession>A0ABW5YZF1</accession>
<evidence type="ECO:0000256" key="1">
    <source>
        <dbReference type="SAM" id="MobiDB-lite"/>
    </source>
</evidence>
<feature type="chain" id="PRO_5047502894" evidence="2">
    <location>
        <begin position="39"/>
        <end position="155"/>
    </location>
</feature>
<gene>
    <name evidence="3" type="ORF">ACFS6I_18080</name>
</gene>
<sequence>MGLLLSIKKRRMRTLLKRAIGATSVCALAVGMVLGANAFTKNENNKVSEEKKAETMLTFEYKAPLGSLTPYSDANVKNPSNWKEASEQCPSPATEEIPCSIRVPESHTLGTPGTNATIDPAQVSIQTTNVAINQFKVAAPTGSSGYSDPVNRELN</sequence>
<evidence type="ECO:0000256" key="2">
    <source>
        <dbReference type="SAM" id="SignalP"/>
    </source>
</evidence>
<evidence type="ECO:0000313" key="4">
    <source>
        <dbReference type="Proteomes" id="UP001597509"/>
    </source>
</evidence>
<feature type="region of interest" description="Disordered" evidence="1">
    <location>
        <begin position="70"/>
        <end position="94"/>
    </location>
</feature>
<organism evidence="3 4">
    <name type="scientific">Sphingobacterium anhuiense</name>
    <dbReference type="NCBI Taxonomy" id="493780"/>
    <lineage>
        <taxon>Bacteria</taxon>
        <taxon>Pseudomonadati</taxon>
        <taxon>Bacteroidota</taxon>
        <taxon>Sphingobacteriia</taxon>
        <taxon>Sphingobacteriales</taxon>
        <taxon>Sphingobacteriaceae</taxon>
        <taxon>Sphingobacterium</taxon>
    </lineage>
</organism>
<proteinExistence type="predicted"/>
<protein>
    <submittedName>
        <fullName evidence="3">Uncharacterized protein</fullName>
    </submittedName>
</protein>
<dbReference type="EMBL" id="JBHUPE010000007">
    <property type="protein sequence ID" value="MFD2905842.1"/>
    <property type="molecule type" value="Genomic_DNA"/>
</dbReference>
<evidence type="ECO:0000313" key="3">
    <source>
        <dbReference type="EMBL" id="MFD2905842.1"/>
    </source>
</evidence>